<evidence type="ECO:0000256" key="6">
    <source>
        <dbReference type="ARBA" id="ARBA00022946"/>
    </source>
</evidence>
<keyword evidence="2" id="KW-0808">Transferase</keyword>
<comment type="function">
    <text evidence="9">Involved in cytokinin biosynthesis. Catalyzes the transfer of an isopentenyl group from dimethylallyl diphosphate (DMAPP) to ATP and ADP.</text>
</comment>
<organism evidence="12 14">
    <name type="scientific">Vanilla planifolia</name>
    <name type="common">Vanilla</name>
    <dbReference type="NCBI Taxonomy" id="51239"/>
    <lineage>
        <taxon>Eukaryota</taxon>
        <taxon>Viridiplantae</taxon>
        <taxon>Streptophyta</taxon>
        <taxon>Embryophyta</taxon>
        <taxon>Tracheophyta</taxon>
        <taxon>Spermatophyta</taxon>
        <taxon>Magnoliopsida</taxon>
        <taxon>Liliopsida</taxon>
        <taxon>Asparagales</taxon>
        <taxon>Orchidaceae</taxon>
        <taxon>Vanilloideae</taxon>
        <taxon>Vanilleae</taxon>
        <taxon>Vanilla</taxon>
    </lineage>
</organism>
<comment type="catalytic activity">
    <reaction evidence="8">
        <text>dimethylallyl diphosphate + ADP = N(6)-(dimethylallyl)adenosine 5'-diphosphate + diphosphate</text>
        <dbReference type="Rhea" id="RHEA:36327"/>
        <dbReference type="ChEBI" id="CHEBI:33019"/>
        <dbReference type="ChEBI" id="CHEBI:57623"/>
        <dbReference type="ChEBI" id="CHEBI:73533"/>
        <dbReference type="ChEBI" id="CHEBI:456216"/>
        <dbReference type="EC" id="2.5.1.112"/>
    </reaction>
</comment>
<evidence type="ECO:0000313" key="11">
    <source>
        <dbReference type="EMBL" id="KAG0480957.1"/>
    </source>
</evidence>
<evidence type="ECO:0000313" key="14">
    <source>
        <dbReference type="Proteomes" id="UP000639772"/>
    </source>
</evidence>
<evidence type="ECO:0000256" key="3">
    <source>
        <dbReference type="ARBA" id="ARBA00022712"/>
    </source>
</evidence>
<evidence type="ECO:0000256" key="9">
    <source>
        <dbReference type="ARBA" id="ARBA00055191"/>
    </source>
</evidence>
<evidence type="ECO:0000256" key="7">
    <source>
        <dbReference type="ARBA" id="ARBA00051744"/>
    </source>
</evidence>
<comment type="caution">
    <text evidence="12">The sequence shown here is derived from an EMBL/GenBank/DDBJ whole genome shotgun (WGS) entry which is preliminary data.</text>
</comment>
<dbReference type="InterPro" id="IPR039657">
    <property type="entry name" value="Dimethylallyltransferase"/>
</dbReference>
<dbReference type="Proteomes" id="UP000636800">
    <property type="component" value="Chromosome 5"/>
</dbReference>
<keyword evidence="13" id="KW-1185">Reference proteome</keyword>
<dbReference type="Gene3D" id="3.40.50.300">
    <property type="entry name" value="P-loop containing nucleotide triphosphate hydrolases"/>
    <property type="match status" value="1"/>
</dbReference>
<dbReference type="InterPro" id="IPR027417">
    <property type="entry name" value="P-loop_NTPase"/>
</dbReference>
<dbReference type="AlphaFoldDB" id="A0A835V3K8"/>
<dbReference type="GO" id="GO:0006400">
    <property type="term" value="P:tRNA modification"/>
    <property type="evidence" value="ECO:0007669"/>
    <property type="project" value="TreeGrafter"/>
</dbReference>
<sequence>MASLLCHNKAVFLPREPAAIRFRRDHALYSSDDNKHFYPFFPVQPLSSTKHRAIFVLGSSGTGKSKLAIDLARRFDGEVVNSDKMQVYDGLCIITNKVTLEESVGVPHHLLGGVHPDADFSAADFRRAAIVAADEISARGRLPIIAGGSNSYIKELVAGDNGAFARRYDCCFIWVDVDYPVLDDFVAERVDSMVEQGLVEEARELFVPAADYTKGIRRSIGVPEMDRFLRRESEAGEAEKAEMLADALDKIKANTCKLTRVQREKIQRFEAEDGWRLHRVDATLAVLRRREPVAGRVWEERVVVPSVEVVRRFFGGIGVMKRCGGVSAGDAAAVAAIAVVGATK</sequence>
<dbReference type="PANTHER" id="PTHR11088">
    <property type="entry name" value="TRNA DIMETHYLALLYLTRANSFERASE"/>
    <property type="match status" value="1"/>
</dbReference>
<dbReference type="GO" id="GO:0009824">
    <property type="term" value="F:AMP dimethylallyltransferase activity"/>
    <property type="evidence" value="ECO:0007669"/>
    <property type="project" value="UniProtKB-ARBA"/>
</dbReference>
<keyword evidence="3" id="KW-0203">Cytokinin biosynthesis</keyword>
<evidence type="ECO:0000256" key="4">
    <source>
        <dbReference type="ARBA" id="ARBA00022741"/>
    </source>
</evidence>
<dbReference type="EMBL" id="JADCNL010000005">
    <property type="protein sequence ID" value="KAG0480957.1"/>
    <property type="molecule type" value="Genomic_DNA"/>
</dbReference>
<dbReference type="OrthoDB" id="775260at2759"/>
<dbReference type="EMBL" id="JADCNM010000005">
    <property type="protein sequence ID" value="KAG0483443.1"/>
    <property type="molecule type" value="Genomic_DNA"/>
</dbReference>
<comment type="catalytic activity">
    <reaction evidence="7">
        <text>dimethylallyl diphosphate + ATP = N(6)-(dimethylallyl)adenosine 5'-triphosphate + diphosphate</text>
        <dbReference type="Rhea" id="RHEA:36331"/>
        <dbReference type="ChEBI" id="CHEBI:30616"/>
        <dbReference type="ChEBI" id="CHEBI:33019"/>
        <dbReference type="ChEBI" id="CHEBI:57623"/>
        <dbReference type="ChEBI" id="CHEBI:73532"/>
        <dbReference type="EC" id="2.5.1.112"/>
    </reaction>
</comment>
<dbReference type="EC" id="2.5.1.112" evidence="10"/>
<accession>A0A835V3K8</accession>
<proteinExistence type="inferred from homology"/>
<dbReference type="SUPFAM" id="SSF52540">
    <property type="entry name" value="P-loop containing nucleoside triphosphate hydrolases"/>
    <property type="match status" value="1"/>
</dbReference>
<evidence type="ECO:0000256" key="1">
    <source>
        <dbReference type="ARBA" id="ARBA00005842"/>
    </source>
</evidence>
<evidence type="ECO:0000313" key="12">
    <source>
        <dbReference type="EMBL" id="KAG0483443.1"/>
    </source>
</evidence>
<evidence type="ECO:0000256" key="5">
    <source>
        <dbReference type="ARBA" id="ARBA00022840"/>
    </source>
</evidence>
<dbReference type="Pfam" id="PF01715">
    <property type="entry name" value="IPPT"/>
    <property type="match status" value="2"/>
</dbReference>
<dbReference type="GO" id="GO:0052622">
    <property type="term" value="F:ATP/ADP dimethylallyltransferase activity"/>
    <property type="evidence" value="ECO:0007669"/>
    <property type="project" value="UniProtKB-EC"/>
</dbReference>
<evidence type="ECO:0000256" key="10">
    <source>
        <dbReference type="ARBA" id="ARBA00066838"/>
    </source>
</evidence>
<dbReference type="PANTHER" id="PTHR11088:SF74">
    <property type="entry name" value="ADENYLATE ISOPENTENYLTRANSFERASE 5, CHLOROPLASTIC"/>
    <property type="match status" value="1"/>
</dbReference>
<dbReference type="GO" id="GO:0052381">
    <property type="term" value="F:tRNA dimethylallyltransferase activity"/>
    <property type="evidence" value="ECO:0007669"/>
    <property type="project" value="TreeGrafter"/>
</dbReference>
<keyword evidence="6" id="KW-0809">Transit peptide</keyword>
<name>A0A835V3K8_VANPL</name>
<reference evidence="13 14" key="1">
    <citation type="journal article" date="2020" name="Nat. Food">
        <title>A phased Vanilla planifolia genome enables genetic improvement of flavour and production.</title>
        <authorList>
            <person name="Hasing T."/>
            <person name="Tang H."/>
            <person name="Brym M."/>
            <person name="Khazi F."/>
            <person name="Huang T."/>
            <person name="Chambers A.H."/>
        </authorList>
    </citation>
    <scope>NUCLEOTIDE SEQUENCE [LARGE SCALE GENOMIC DNA]</scope>
    <source>
        <tissue evidence="12">Leaf</tissue>
    </source>
</reference>
<dbReference type="Gene3D" id="1.10.287.890">
    <property type="entry name" value="Crystal structure of tRNA isopentenylpyrophosphate transferase (bh2366) domain"/>
    <property type="match status" value="1"/>
</dbReference>
<evidence type="ECO:0000256" key="8">
    <source>
        <dbReference type="ARBA" id="ARBA00052386"/>
    </source>
</evidence>
<comment type="similarity">
    <text evidence="1">Belongs to the IPP transferase family.</text>
</comment>
<dbReference type="GO" id="GO:0005739">
    <property type="term" value="C:mitochondrion"/>
    <property type="evidence" value="ECO:0007669"/>
    <property type="project" value="TreeGrafter"/>
</dbReference>
<keyword evidence="4" id="KW-0547">Nucleotide-binding</keyword>
<dbReference type="Proteomes" id="UP000639772">
    <property type="component" value="Unassembled WGS sequence"/>
</dbReference>
<keyword evidence="5" id="KW-0067">ATP-binding</keyword>
<gene>
    <name evidence="12" type="ORF">HPP92_011527</name>
    <name evidence="11" type="ORF">HPP92_011815</name>
</gene>
<protein>
    <recommendedName>
        <fullName evidence="10">adenylate dimethylallyltransferase (ADP/ATP-dependent)</fullName>
        <ecNumber evidence="10">2.5.1.112</ecNumber>
    </recommendedName>
</protein>
<evidence type="ECO:0000256" key="2">
    <source>
        <dbReference type="ARBA" id="ARBA00022679"/>
    </source>
</evidence>
<dbReference type="GO" id="GO:0009691">
    <property type="term" value="P:cytokinin biosynthetic process"/>
    <property type="evidence" value="ECO:0007669"/>
    <property type="project" value="UniProtKB-KW"/>
</dbReference>
<evidence type="ECO:0000313" key="13">
    <source>
        <dbReference type="Proteomes" id="UP000636800"/>
    </source>
</evidence>
<dbReference type="GO" id="GO:0005524">
    <property type="term" value="F:ATP binding"/>
    <property type="evidence" value="ECO:0007669"/>
    <property type="project" value="UniProtKB-KW"/>
</dbReference>
<dbReference type="FunFam" id="1.10.287.890:FF:000002">
    <property type="entry name" value="Adenylate isopentenyltransferase 5, chloroplastic"/>
    <property type="match status" value="1"/>
</dbReference>